<evidence type="ECO:0000313" key="1">
    <source>
        <dbReference type="EMBL" id="VBB17550.1"/>
    </source>
</evidence>
<proteinExistence type="predicted"/>
<name>A0A5K0U6V0_9VIRU</name>
<reference evidence="1 2" key="1">
    <citation type="submission" date="2018-10" db="EMBL/GenBank/DDBJ databases">
        <authorList>
            <consortium name="IHU Genomes"/>
        </authorList>
    </citation>
    <scope>NUCLEOTIDE SEQUENCE [LARGE SCALE GENOMIC DNA]</scope>
    <source>
        <strain evidence="1 2">A1</strain>
    </source>
</reference>
<dbReference type="EMBL" id="UPSH01000001">
    <property type="protein sequence ID" value="VBB17550.1"/>
    <property type="molecule type" value="Genomic_DNA"/>
</dbReference>
<dbReference type="Proteomes" id="UP000594342">
    <property type="component" value="Unassembled WGS sequence"/>
</dbReference>
<feature type="non-terminal residue" evidence="1">
    <location>
        <position position="1"/>
    </location>
</feature>
<comment type="caution">
    <text evidence="1">The sequence shown here is derived from an EMBL/GenBank/DDBJ whole genome shotgun (WGS) entry which is preliminary data.</text>
</comment>
<gene>
    <name evidence="1" type="ORF">YASMINEVIRUS_12</name>
</gene>
<evidence type="ECO:0000313" key="2">
    <source>
        <dbReference type="Proteomes" id="UP000594342"/>
    </source>
</evidence>
<keyword evidence="2" id="KW-1185">Reference proteome</keyword>
<sequence>LPLTRRNYGYLLLGMSSNSYQKLTLNQRQELENKIKMVLSNLDARSTRGEGNIISTLEKAGINKVVLSLNTKRDFERAISMTNDQLVKTGVCSPQVIEIIKSC</sequence>
<organism evidence="1 2">
    <name type="scientific">Yasminevirus sp. GU-2018</name>
    <dbReference type="NCBI Taxonomy" id="2420051"/>
    <lineage>
        <taxon>Viruses</taxon>
        <taxon>Varidnaviria</taxon>
        <taxon>Bamfordvirae</taxon>
        <taxon>Nucleocytoviricota</taxon>
        <taxon>Megaviricetes</taxon>
        <taxon>Imitervirales</taxon>
        <taxon>Mimiviridae</taxon>
        <taxon>Klosneuvirinae</taxon>
        <taxon>Yasminevirus</taxon>
        <taxon>Yasminevirus saudimassiliense</taxon>
    </lineage>
</organism>
<accession>A0A5K0U6V0</accession>
<protein>
    <submittedName>
        <fullName evidence="1">Uncharacterized protein</fullName>
    </submittedName>
</protein>